<keyword evidence="3" id="KW-1003">Cell membrane</keyword>
<proteinExistence type="predicted"/>
<feature type="transmembrane region" description="Helical" evidence="7">
    <location>
        <begin position="273"/>
        <end position="293"/>
    </location>
</feature>
<evidence type="ECO:0000256" key="3">
    <source>
        <dbReference type="ARBA" id="ARBA00022475"/>
    </source>
</evidence>
<dbReference type="Pfam" id="PF07690">
    <property type="entry name" value="MFS_1"/>
    <property type="match status" value="1"/>
</dbReference>
<name>A0A7G1NEB2_9ACTN</name>
<keyword evidence="4 7" id="KW-0812">Transmembrane</keyword>
<feature type="domain" description="Major facilitator superfamily (MFS) profile" evidence="8">
    <location>
        <begin position="1"/>
        <end position="395"/>
    </location>
</feature>
<evidence type="ECO:0000256" key="1">
    <source>
        <dbReference type="ARBA" id="ARBA00004651"/>
    </source>
</evidence>
<dbReference type="InterPro" id="IPR036259">
    <property type="entry name" value="MFS_trans_sf"/>
</dbReference>
<dbReference type="PANTHER" id="PTHR23517:SF2">
    <property type="entry name" value="MULTIDRUG RESISTANCE PROTEIN MDTH"/>
    <property type="match status" value="1"/>
</dbReference>
<dbReference type="Proteomes" id="UP000516373">
    <property type="component" value="Chromosome"/>
</dbReference>
<dbReference type="PANTHER" id="PTHR23517">
    <property type="entry name" value="RESISTANCE PROTEIN MDTM, PUTATIVE-RELATED-RELATED"/>
    <property type="match status" value="1"/>
</dbReference>
<comment type="subcellular location">
    <subcellularLocation>
        <location evidence="1">Cell membrane</location>
        <topology evidence="1">Multi-pass membrane protein</topology>
    </subcellularLocation>
</comment>
<dbReference type="GO" id="GO:0022857">
    <property type="term" value="F:transmembrane transporter activity"/>
    <property type="evidence" value="ECO:0007669"/>
    <property type="project" value="InterPro"/>
</dbReference>
<evidence type="ECO:0000256" key="6">
    <source>
        <dbReference type="ARBA" id="ARBA00023136"/>
    </source>
</evidence>
<evidence type="ECO:0000256" key="5">
    <source>
        <dbReference type="ARBA" id="ARBA00022989"/>
    </source>
</evidence>
<keyword evidence="6 7" id="KW-0472">Membrane</keyword>
<feature type="transmembrane region" description="Helical" evidence="7">
    <location>
        <begin position="32"/>
        <end position="55"/>
    </location>
</feature>
<feature type="transmembrane region" description="Helical" evidence="7">
    <location>
        <begin position="67"/>
        <end position="85"/>
    </location>
</feature>
<evidence type="ECO:0000259" key="8">
    <source>
        <dbReference type="PROSITE" id="PS50850"/>
    </source>
</evidence>
<dbReference type="InterPro" id="IPR050171">
    <property type="entry name" value="MFS_Transporters"/>
</dbReference>
<feature type="transmembrane region" description="Helical" evidence="7">
    <location>
        <begin position="7"/>
        <end position="26"/>
    </location>
</feature>
<evidence type="ECO:0000256" key="2">
    <source>
        <dbReference type="ARBA" id="ARBA00022448"/>
    </source>
</evidence>
<dbReference type="Gene3D" id="1.20.1250.20">
    <property type="entry name" value="MFS general substrate transporter like domains"/>
    <property type="match status" value="1"/>
</dbReference>
<dbReference type="KEGG" id="stui:GCM10017668_32760"/>
<dbReference type="AlphaFoldDB" id="A0A7G1NEB2"/>
<dbReference type="InterPro" id="IPR011701">
    <property type="entry name" value="MFS"/>
</dbReference>
<feature type="transmembrane region" description="Helical" evidence="7">
    <location>
        <begin position="126"/>
        <end position="148"/>
    </location>
</feature>
<evidence type="ECO:0000313" key="9">
    <source>
        <dbReference type="EMBL" id="BCL21433.1"/>
    </source>
</evidence>
<evidence type="ECO:0000256" key="4">
    <source>
        <dbReference type="ARBA" id="ARBA00022692"/>
    </source>
</evidence>
<accession>A0A7G1NEB2</accession>
<dbReference type="SUPFAM" id="SSF103473">
    <property type="entry name" value="MFS general substrate transporter"/>
    <property type="match status" value="1"/>
</dbReference>
<dbReference type="GO" id="GO:0005886">
    <property type="term" value="C:plasma membrane"/>
    <property type="evidence" value="ECO:0007669"/>
    <property type="project" value="UniProtKB-SubCell"/>
</dbReference>
<sequence length="417" mass="42784">MRRIHVGNALSAFGLGFTVPYLYVYVAQVRGLGAMTAGLVLAVFAVAALVVLPFAGRAIVRRGPLPVLLAALVTAAVGALSLGLASSAAAVLVSASLLGAGQAVMQPALATMIVDCSSADTRSRAFAMQFFLQNLGLGVGGLIGGHLVDTTSAASFTLLFAIEAAMFLLLVVVMVTVRLPHAPRIEGAPQAAGRGSWKQLMGNRAMVQLCVLGFVLFFACYGQFESGLSAYGVEAAGISTSVLGTALAANTLMIVVAQFAVLRFVERRRRSRVIAAVGLIWAVAWAVAGYAGLGHGSQEMATAAFVSTYALFGLGEAMLSPTVAPLVADLAPEGMAGQYNSAFALVKQLALAVGPAVGGPLGASLHAPYIVAFLVFSLGITVLAVRLGRQLTEAQDQPWLGRSRVVARGGAPVSADV</sequence>
<dbReference type="InterPro" id="IPR020846">
    <property type="entry name" value="MFS_dom"/>
</dbReference>
<protein>
    <submittedName>
        <fullName evidence="9">MFS transporter</fullName>
    </submittedName>
</protein>
<organism evidence="9 10">
    <name type="scientific">Streptomyces tuirus</name>
    <dbReference type="NCBI Taxonomy" id="68278"/>
    <lineage>
        <taxon>Bacteria</taxon>
        <taxon>Bacillati</taxon>
        <taxon>Actinomycetota</taxon>
        <taxon>Actinomycetes</taxon>
        <taxon>Kitasatosporales</taxon>
        <taxon>Streptomycetaceae</taxon>
        <taxon>Streptomyces</taxon>
    </lineage>
</organism>
<keyword evidence="5 7" id="KW-1133">Transmembrane helix</keyword>
<feature type="transmembrane region" description="Helical" evidence="7">
    <location>
        <begin position="91"/>
        <end position="114"/>
    </location>
</feature>
<gene>
    <name evidence="9" type="ORF">GCM10017668_32760</name>
</gene>
<feature type="transmembrane region" description="Helical" evidence="7">
    <location>
        <begin position="205"/>
        <end position="224"/>
    </location>
</feature>
<keyword evidence="2" id="KW-0813">Transport</keyword>
<feature type="transmembrane region" description="Helical" evidence="7">
    <location>
        <begin position="154"/>
        <end position="177"/>
    </location>
</feature>
<reference evidence="9 10" key="1">
    <citation type="journal article" date="2014" name="Int. J. Syst. Evol. Microbiol.">
        <title>Complete genome sequence of Corynebacterium casei LMG S-19264T (=DSM 44701T), isolated from a smear-ripened cheese.</title>
        <authorList>
            <consortium name="US DOE Joint Genome Institute (JGI-PGF)"/>
            <person name="Walter F."/>
            <person name="Albersmeier A."/>
            <person name="Kalinowski J."/>
            <person name="Ruckert C."/>
        </authorList>
    </citation>
    <scope>NUCLEOTIDE SEQUENCE [LARGE SCALE GENOMIC DNA]</scope>
    <source>
        <strain evidence="9 10">JCM 4255</strain>
    </source>
</reference>
<dbReference type="PROSITE" id="PS50850">
    <property type="entry name" value="MFS"/>
    <property type="match status" value="1"/>
</dbReference>
<evidence type="ECO:0000256" key="7">
    <source>
        <dbReference type="SAM" id="Phobius"/>
    </source>
</evidence>
<evidence type="ECO:0000313" key="10">
    <source>
        <dbReference type="Proteomes" id="UP000516373"/>
    </source>
</evidence>
<feature type="transmembrane region" description="Helical" evidence="7">
    <location>
        <begin position="236"/>
        <end position="261"/>
    </location>
</feature>
<feature type="transmembrane region" description="Helical" evidence="7">
    <location>
        <begin position="367"/>
        <end position="385"/>
    </location>
</feature>
<dbReference type="EMBL" id="AP023439">
    <property type="protein sequence ID" value="BCL21433.1"/>
    <property type="molecule type" value="Genomic_DNA"/>
</dbReference>